<accession>A0A150IMJ2</accession>
<comment type="caution">
    <text evidence="1">The sequence shown here is derived from an EMBL/GenBank/DDBJ whole genome shotgun (WGS) entry which is preliminary data.</text>
</comment>
<evidence type="ECO:0000313" key="1">
    <source>
        <dbReference type="EMBL" id="KYC46213.1"/>
    </source>
</evidence>
<organism evidence="1 2">
    <name type="scientific">Candidatus Methanofastidiosum methylothiophilum</name>
    <dbReference type="NCBI Taxonomy" id="1705564"/>
    <lineage>
        <taxon>Archaea</taxon>
        <taxon>Methanobacteriati</taxon>
        <taxon>Methanobacteriota</taxon>
        <taxon>Stenosarchaea group</taxon>
        <taxon>Candidatus Methanofastidiosia</taxon>
        <taxon>Candidatus Methanofastidiosales</taxon>
        <taxon>Candidatus Methanofastidiosaceae</taxon>
        <taxon>Candidatus Methanofastidiosum</taxon>
    </lineage>
</organism>
<sequence>MWEEFYKKKTWRRMTIQYINKELGIGLEILYLINTNKFQVGTFSTKGGPRRFPILDHNKYVGEDIIYTNEHFKLREFNTEEEAMRYTKGLMGDEGRLKEEMALQEIRGNY</sequence>
<reference evidence="1 2" key="1">
    <citation type="journal article" date="2016" name="ISME J.">
        <title>Chasing the elusive Euryarchaeota class WSA2: genomes reveal a uniquely fastidious methyl-reducing methanogen.</title>
        <authorList>
            <person name="Nobu M.K."/>
            <person name="Narihiro T."/>
            <person name="Kuroda K."/>
            <person name="Mei R."/>
            <person name="Liu W.T."/>
        </authorList>
    </citation>
    <scope>NUCLEOTIDE SEQUENCE [LARGE SCALE GENOMIC DNA]</scope>
    <source>
        <strain evidence="1">U1lsi0528_Bin089</strain>
    </source>
</reference>
<protein>
    <submittedName>
        <fullName evidence="1">Uncharacterized protein</fullName>
    </submittedName>
</protein>
<dbReference type="Proteomes" id="UP000075578">
    <property type="component" value="Unassembled WGS sequence"/>
</dbReference>
<evidence type="ECO:0000313" key="2">
    <source>
        <dbReference type="Proteomes" id="UP000075578"/>
    </source>
</evidence>
<proteinExistence type="predicted"/>
<name>A0A150IMJ2_9EURY</name>
<dbReference type="AlphaFoldDB" id="A0A150IMJ2"/>
<gene>
    <name evidence="1" type="ORF">AMQ74_01858</name>
</gene>
<dbReference type="EMBL" id="LNGD01000221">
    <property type="protein sequence ID" value="KYC46213.1"/>
    <property type="molecule type" value="Genomic_DNA"/>
</dbReference>